<organism evidence="1 2">
    <name type="scientific">Spodoptera exigua</name>
    <name type="common">Beet armyworm</name>
    <name type="synonym">Noctua fulgens</name>
    <dbReference type="NCBI Taxonomy" id="7107"/>
    <lineage>
        <taxon>Eukaryota</taxon>
        <taxon>Metazoa</taxon>
        <taxon>Ecdysozoa</taxon>
        <taxon>Arthropoda</taxon>
        <taxon>Hexapoda</taxon>
        <taxon>Insecta</taxon>
        <taxon>Pterygota</taxon>
        <taxon>Neoptera</taxon>
        <taxon>Endopterygota</taxon>
        <taxon>Lepidoptera</taxon>
        <taxon>Glossata</taxon>
        <taxon>Ditrysia</taxon>
        <taxon>Noctuoidea</taxon>
        <taxon>Noctuidae</taxon>
        <taxon>Amphipyrinae</taxon>
        <taxon>Spodoptera</taxon>
    </lineage>
</organism>
<reference evidence="1" key="1">
    <citation type="submission" date="2020-08" db="EMBL/GenBank/DDBJ databases">
        <title>Spodoptera exigua strain:BAW_Kor-Di-RS1 Genome sequencing and assembly.</title>
        <authorList>
            <person name="Kim J."/>
            <person name="Nam H.Y."/>
            <person name="Kwon M."/>
            <person name="Choi J.H."/>
            <person name="Cho S.R."/>
            <person name="Kim G.-H."/>
        </authorList>
    </citation>
    <scope>NUCLEOTIDE SEQUENCE</scope>
    <source>
        <strain evidence="1">BAW_Kor-Di-RS1</strain>
        <tissue evidence="1">Whole-body</tissue>
    </source>
</reference>
<comment type="caution">
    <text evidence="1">The sequence shown here is derived from an EMBL/GenBank/DDBJ whole genome shotgun (WGS) entry which is preliminary data.</text>
</comment>
<proteinExistence type="predicted"/>
<keyword evidence="2" id="KW-1185">Reference proteome</keyword>
<dbReference type="AlphaFoldDB" id="A0A835L556"/>
<evidence type="ECO:0000313" key="2">
    <source>
        <dbReference type="Proteomes" id="UP000648187"/>
    </source>
</evidence>
<sequence>MMRHAANATSAWTAPGEVWEYVSQLVSSYHDQHDCQVGSYSNETSFLSRLYRVTDKEVAGCYHVIDKYVATVPSGCMNSVLSHGRIGAGAARTAYYVMCVRLEQANPRIIVQKVKTKHRDPRGSYS</sequence>
<protein>
    <submittedName>
        <fullName evidence="1">Uncharacterized protein</fullName>
    </submittedName>
</protein>
<accession>A0A835L556</accession>
<dbReference type="Proteomes" id="UP000648187">
    <property type="component" value="Unassembled WGS sequence"/>
</dbReference>
<dbReference type="EMBL" id="JACKWZ010000079">
    <property type="protein sequence ID" value="KAF9417037.1"/>
    <property type="molecule type" value="Genomic_DNA"/>
</dbReference>
<name>A0A835L556_SPOEX</name>
<gene>
    <name evidence="1" type="ORF">HW555_005789</name>
</gene>
<evidence type="ECO:0000313" key="1">
    <source>
        <dbReference type="EMBL" id="KAF9417037.1"/>
    </source>
</evidence>